<evidence type="ECO:0000313" key="2">
    <source>
        <dbReference type="EMBL" id="JAD48055.1"/>
    </source>
</evidence>
<organism evidence="2">
    <name type="scientific">Arundo donax</name>
    <name type="common">Giant reed</name>
    <name type="synonym">Donax arundinaceus</name>
    <dbReference type="NCBI Taxonomy" id="35708"/>
    <lineage>
        <taxon>Eukaryota</taxon>
        <taxon>Viridiplantae</taxon>
        <taxon>Streptophyta</taxon>
        <taxon>Embryophyta</taxon>
        <taxon>Tracheophyta</taxon>
        <taxon>Spermatophyta</taxon>
        <taxon>Magnoliopsida</taxon>
        <taxon>Liliopsida</taxon>
        <taxon>Poales</taxon>
        <taxon>Poaceae</taxon>
        <taxon>PACMAD clade</taxon>
        <taxon>Arundinoideae</taxon>
        <taxon>Arundineae</taxon>
        <taxon>Arundo</taxon>
    </lineage>
</organism>
<evidence type="ECO:0000256" key="1">
    <source>
        <dbReference type="SAM" id="Phobius"/>
    </source>
</evidence>
<proteinExistence type="predicted"/>
<dbReference type="AlphaFoldDB" id="A0A0A9AGJ8"/>
<keyword evidence="1" id="KW-1133">Transmembrane helix</keyword>
<reference evidence="2" key="1">
    <citation type="submission" date="2014-09" db="EMBL/GenBank/DDBJ databases">
        <authorList>
            <person name="Magalhaes I.L.F."/>
            <person name="Oliveira U."/>
            <person name="Santos F.R."/>
            <person name="Vidigal T.H.D.A."/>
            <person name="Brescovit A.D."/>
            <person name="Santos A.J."/>
        </authorList>
    </citation>
    <scope>NUCLEOTIDE SEQUENCE</scope>
    <source>
        <tissue evidence="2">Shoot tissue taken approximately 20 cm above the soil surface</tissue>
    </source>
</reference>
<accession>A0A0A9AGJ8</accession>
<protein>
    <submittedName>
        <fullName evidence="2">Uncharacterized protein</fullName>
    </submittedName>
</protein>
<reference evidence="2" key="2">
    <citation type="journal article" date="2015" name="Data Brief">
        <title>Shoot transcriptome of the giant reed, Arundo donax.</title>
        <authorList>
            <person name="Barrero R.A."/>
            <person name="Guerrero F.D."/>
            <person name="Moolhuijzen P."/>
            <person name="Goolsby J.A."/>
            <person name="Tidwell J."/>
            <person name="Bellgard S.E."/>
            <person name="Bellgard M.I."/>
        </authorList>
    </citation>
    <scope>NUCLEOTIDE SEQUENCE</scope>
    <source>
        <tissue evidence="2">Shoot tissue taken approximately 20 cm above the soil surface</tissue>
    </source>
</reference>
<keyword evidence="1" id="KW-0812">Transmembrane</keyword>
<sequence length="44" mass="4946">MGSLKYLSNSFGSAFEKWLFICYCSVGLNLFSFFLLAGEKILSI</sequence>
<keyword evidence="1" id="KW-0472">Membrane</keyword>
<dbReference type="EMBL" id="GBRH01249840">
    <property type="protein sequence ID" value="JAD48055.1"/>
    <property type="molecule type" value="Transcribed_RNA"/>
</dbReference>
<name>A0A0A9AGJ8_ARUDO</name>
<feature type="transmembrane region" description="Helical" evidence="1">
    <location>
        <begin position="18"/>
        <end position="38"/>
    </location>
</feature>